<sequence length="328" mass="36574">MDQVRWGIIGCGDVTEVKSGPALQKVEGSELVAVMRRNGELAEDYAKRHGVAKWYADADALIHDPDVNAIYVATPPAFHHEYALLAARAGKPVYVEKPMARNHQECLEMIAACEEAQVPLFVAYYRRGLPRFVEIKRLLDSGVIGDVRFVQTTYLQQLKDKQGEELPWRIQPELSGGGLFVDLASHTLDILDYLLGPIGDVKGFARNQSKRYQVEDIVTTTYAFESGVMGTGIWGFNTFTYKDSNEIVGSLGKITFSTFGDDLRIERIDGQIEEQKIPNPPHIQQPLITKVVEELRGIGQSPSTGVTAARTNRVMDELLKDYYAKPSL</sequence>
<dbReference type="Pfam" id="PF22725">
    <property type="entry name" value="GFO_IDH_MocA_C3"/>
    <property type="match status" value="1"/>
</dbReference>
<protein>
    <submittedName>
        <fullName evidence="4">Oxidoreductase</fullName>
    </submittedName>
</protein>
<dbReference type="Gene3D" id="3.40.50.720">
    <property type="entry name" value="NAD(P)-binding Rossmann-like Domain"/>
    <property type="match status" value="1"/>
</dbReference>
<evidence type="ECO:0000256" key="1">
    <source>
        <dbReference type="ARBA" id="ARBA00023002"/>
    </source>
</evidence>
<comment type="caution">
    <text evidence="4">The sequence shown here is derived from an EMBL/GenBank/DDBJ whole genome shotgun (WGS) entry which is preliminary data.</text>
</comment>
<feature type="domain" description="Gfo/Idh/MocA-like oxidoreductase N-terminal" evidence="2">
    <location>
        <begin position="4"/>
        <end position="124"/>
    </location>
</feature>
<dbReference type="PANTHER" id="PTHR43818">
    <property type="entry name" value="BCDNA.GH03377"/>
    <property type="match status" value="1"/>
</dbReference>
<keyword evidence="5" id="KW-1185">Reference proteome</keyword>
<dbReference type="SUPFAM" id="SSF55347">
    <property type="entry name" value="Glyceraldehyde-3-phosphate dehydrogenase-like, C-terminal domain"/>
    <property type="match status" value="1"/>
</dbReference>
<organism evidence="4 5">
    <name type="scientific">Paenibacillus marchantiophytorum</name>
    <dbReference type="NCBI Taxonomy" id="1619310"/>
    <lineage>
        <taxon>Bacteria</taxon>
        <taxon>Bacillati</taxon>
        <taxon>Bacillota</taxon>
        <taxon>Bacilli</taxon>
        <taxon>Bacillales</taxon>
        <taxon>Paenibacillaceae</taxon>
        <taxon>Paenibacillus</taxon>
    </lineage>
</organism>
<dbReference type="InterPro" id="IPR000683">
    <property type="entry name" value="Gfo/Idh/MocA-like_OxRdtase_N"/>
</dbReference>
<dbReference type="Proteomes" id="UP000615455">
    <property type="component" value="Unassembled WGS sequence"/>
</dbReference>
<reference evidence="5" key="1">
    <citation type="journal article" date="2019" name="Int. J. Syst. Evol. Microbiol.">
        <title>The Global Catalogue of Microorganisms (GCM) 10K type strain sequencing project: providing services to taxonomists for standard genome sequencing and annotation.</title>
        <authorList>
            <consortium name="The Broad Institute Genomics Platform"/>
            <consortium name="The Broad Institute Genome Sequencing Center for Infectious Disease"/>
            <person name="Wu L."/>
            <person name="Ma J."/>
        </authorList>
    </citation>
    <scope>NUCLEOTIDE SEQUENCE [LARGE SCALE GENOMIC DNA]</scope>
    <source>
        <strain evidence="5">CGMCC 1.15043</strain>
    </source>
</reference>
<accession>A0ABQ1ETF2</accession>
<proteinExistence type="predicted"/>
<dbReference type="Pfam" id="PF01408">
    <property type="entry name" value="GFO_IDH_MocA"/>
    <property type="match status" value="1"/>
</dbReference>
<dbReference type="PANTHER" id="PTHR43818:SF11">
    <property type="entry name" value="BCDNA.GH03377"/>
    <property type="match status" value="1"/>
</dbReference>
<dbReference type="InterPro" id="IPR055170">
    <property type="entry name" value="GFO_IDH_MocA-like_dom"/>
</dbReference>
<name>A0ABQ1ETF2_9BACL</name>
<keyword evidence="1" id="KW-0560">Oxidoreductase</keyword>
<dbReference type="SUPFAM" id="SSF51735">
    <property type="entry name" value="NAD(P)-binding Rossmann-fold domains"/>
    <property type="match status" value="1"/>
</dbReference>
<dbReference type="InterPro" id="IPR050463">
    <property type="entry name" value="Gfo/Idh/MocA_oxidrdct_glycsds"/>
</dbReference>
<dbReference type="RefSeq" id="WP_189013134.1">
    <property type="nucleotide sequence ID" value="NZ_BMHE01000016.1"/>
</dbReference>
<gene>
    <name evidence="4" type="ORF">GCM10008018_33530</name>
</gene>
<feature type="domain" description="GFO/IDH/MocA-like oxidoreductase" evidence="3">
    <location>
        <begin position="132"/>
        <end position="254"/>
    </location>
</feature>
<dbReference type="InterPro" id="IPR036291">
    <property type="entry name" value="NAD(P)-bd_dom_sf"/>
</dbReference>
<dbReference type="EMBL" id="BMHE01000016">
    <property type="protein sequence ID" value="GFZ84859.1"/>
    <property type="molecule type" value="Genomic_DNA"/>
</dbReference>
<evidence type="ECO:0000259" key="2">
    <source>
        <dbReference type="Pfam" id="PF01408"/>
    </source>
</evidence>
<evidence type="ECO:0000313" key="5">
    <source>
        <dbReference type="Proteomes" id="UP000615455"/>
    </source>
</evidence>
<evidence type="ECO:0000259" key="3">
    <source>
        <dbReference type="Pfam" id="PF22725"/>
    </source>
</evidence>
<evidence type="ECO:0000313" key="4">
    <source>
        <dbReference type="EMBL" id="GFZ84859.1"/>
    </source>
</evidence>
<dbReference type="Gene3D" id="3.30.360.10">
    <property type="entry name" value="Dihydrodipicolinate Reductase, domain 2"/>
    <property type="match status" value="1"/>
</dbReference>